<dbReference type="Gene3D" id="3.10.10.10">
    <property type="entry name" value="HIV Type 1 Reverse Transcriptase, subunit A, domain 1"/>
    <property type="match status" value="1"/>
</dbReference>
<accession>A0ABD1P0F8</accession>
<dbReference type="CDD" id="cd01647">
    <property type="entry name" value="RT_LTR"/>
    <property type="match status" value="1"/>
</dbReference>
<sequence length="337" mass="37520">MRAGVINAIVGGLAGGGDSKNSRKGYVRSLHVNSIGVSSRFGQSVTFNDDDLDGVSLPHDDALVITGDIADFDVRKVLVDTSSVANVMSWEAFKGLKIPTDQLRGDQLTSKRCYVDNIHHEADPTVLMIEKNEFQQAQRFEPAEEGTADLPGVDPSIVQHRLNNMAGLRPVKQRKRQFAPERQQAIKEELEKLLEAGFIREVKYPQWLANVVLVKKSNGKWRLCIDFTDLNKACPKDCFHLPRIDALIDATARKKRFSFLDAFSGYHQISLAPEDAEKTSFITNFGTFCYTAMPFGLKNAGATYQRMVNKVFGNLIGRARHGLVWVGFLPNPQPNPT</sequence>
<comment type="caution">
    <text evidence="2">The sequence shown here is derived from an EMBL/GenBank/DDBJ whole genome shotgun (WGS) entry which is preliminary data.</text>
</comment>
<dbReference type="InterPro" id="IPR053134">
    <property type="entry name" value="RNA-dir_DNA_polymerase"/>
</dbReference>
<dbReference type="AlphaFoldDB" id="A0ABD1P0F8"/>
<evidence type="ECO:0000313" key="3">
    <source>
        <dbReference type="Proteomes" id="UP001604336"/>
    </source>
</evidence>
<dbReference type="InterPro" id="IPR000477">
    <property type="entry name" value="RT_dom"/>
</dbReference>
<feature type="domain" description="Reverse transcriptase" evidence="1">
    <location>
        <begin position="214"/>
        <end position="319"/>
    </location>
</feature>
<name>A0ABD1P0F8_9LAMI</name>
<dbReference type="SUPFAM" id="SSF56672">
    <property type="entry name" value="DNA/RNA polymerases"/>
    <property type="match status" value="1"/>
</dbReference>
<gene>
    <name evidence="2" type="ORF">Adt_46404</name>
</gene>
<organism evidence="2 3">
    <name type="scientific">Abeliophyllum distichum</name>
    <dbReference type="NCBI Taxonomy" id="126358"/>
    <lineage>
        <taxon>Eukaryota</taxon>
        <taxon>Viridiplantae</taxon>
        <taxon>Streptophyta</taxon>
        <taxon>Embryophyta</taxon>
        <taxon>Tracheophyta</taxon>
        <taxon>Spermatophyta</taxon>
        <taxon>Magnoliopsida</taxon>
        <taxon>eudicotyledons</taxon>
        <taxon>Gunneridae</taxon>
        <taxon>Pentapetalae</taxon>
        <taxon>asterids</taxon>
        <taxon>lamiids</taxon>
        <taxon>Lamiales</taxon>
        <taxon>Oleaceae</taxon>
        <taxon>Forsythieae</taxon>
        <taxon>Abeliophyllum</taxon>
    </lineage>
</organism>
<evidence type="ECO:0000313" key="2">
    <source>
        <dbReference type="EMBL" id="KAL2457335.1"/>
    </source>
</evidence>
<reference evidence="3" key="1">
    <citation type="submission" date="2024-07" db="EMBL/GenBank/DDBJ databases">
        <title>Two chromosome-level genome assemblies of Korean endemic species Abeliophyllum distichum and Forsythia ovata (Oleaceae).</title>
        <authorList>
            <person name="Jang H."/>
        </authorList>
    </citation>
    <scope>NUCLEOTIDE SEQUENCE [LARGE SCALE GENOMIC DNA]</scope>
</reference>
<dbReference type="EMBL" id="JBFOLK010000063">
    <property type="protein sequence ID" value="KAL2457335.1"/>
    <property type="molecule type" value="Genomic_DNA"/>
</dbReference>
<dbReference type="Pfam" id="PF00078">
    <property type="entry name" value="RVT_1"/>
    <property type="match status" value="1"/>
</dbReference>
<protein>
    <submittedName>
        <fullName evidence="2">Ribonuclease H</fullName>
    </submittedName>
</protein>
<dbReference type="InterPro" id="IPR043502">
    <property type="entry name" value="DNA/RNA_pol_sf"/>
</dbReference>
<dbReference type="Proteomes" id="UP001604336">
    <property type="component" value="Unassembled WGS sequence"/>
</dbReference>
<dbReference type="PANTHER" id="PTHR24559:SF444">
    <property type="entry name" value="REVERSE TRANSCRIPTASE DOMAIN-CONTAINING PROTEIN"/>
    <property type="match status" value="1"/>
</dbReference>
<proteinExistence type="predicted"/>
<dbReference type="PANTHER" id="PTHR24559">
    <property type="entry name" value="TRANSPOSON TY3-I GAG-POL POLYPROTEIN"/>
    <property type="match status" value="1"/>
</dbReference>
<keyword evidence="3" id="KW-1185">Reference proteome</keyword>
<evidence type="ECO:0000259" key="1">
    <source>
        <dbReference type="Pfam" id="PF00078"/>
    </source>
</evidence>